<proteinExistence type="predicted"/>
<dbReference type="SUPFAM" id="SSF51735">
    <property type="entry name" value="NAD(P)-binding Rossmann-fold domains"/>
    <property type="match status" value="1"/>
</dbReference>
<gene>
    <name evidence="2" type="ORF">E2I14_14165</name>
</gene>
<reference evidence="2 3" key="1">
    <citation type="submission" date="2019-03" db="EMBL/GenBank/DDBJ databases">
        <title>Sapientia aquatica gen. nov., sp. nov., isolated from a crater lake.</title>
        <authorList>
            <person name="Felfoldi T."/>
            <person name="Szabo A."/>
            <person name="Toth E."/>
            <person name="Schumann P."/>
            <person name="Keki Z."/>
            <person name="Marialigeti K."/>
            <person name="Mathe I."/>
        </authorList>
    </citation>
    <scope>NUCLEOTIDE SEQUENCE [LARGE SCALE GENOMIC DNA]</scope>
    <source>
        <strain evidence="2 3">SA-152</strain>
    </source>
</reference>
<dbReference type="RefSeq" id="WP_133329660.1">
    <property type="nucleotide sequence ID" value="NZ_SMYL01000008.1"/>
</dbReference>
<dbReference type="AlphaFoldDB" id="A0A4R5VWI6"/>
<evidence type="ECO:0000313" key="3">
    <source>
        <dbReference type="Proteomes" id="UP000294829"/>
    </source>
</evidence>
<organism evidence="2 3">
    <name type="scientific">Sapientia aquatica</name>
    <dbReference type="NCBI Taxonomy" id="1549640"/>
    <lineage>
        <taxon>Bacteria</taxon>
        <taxon>Pseudomonadati</taxon>
        <taxon>Pseudomonadota</taxon>
        <taxon>Betaproteobacteria</taxon>
        <taxon>Burkholderiales</taxon>
        <taxon>Oxalobacteraceae</taxon>
        <taxon>Sapientia</taxon>
    </lineage>
</organism>
<dbReference type="Pfam" id="PF01370">
    <property type="entry name" value="Epimerase"/>
    <property type="match status" value="1"/>
</dbReference>
<keyword evidence="3" id="KW-1185">Reference proteome</keyword>
<dbReference type="Gene3D" id="3.40.50.720">
    <property type="entry name" value="NAD(P)-binding Rossmann-like Domain"/>
    <property type="match status" value="1"/>
</dbReference>
<feature type="domain" description="NAD-dependent epimerase/dehydratase" evidence="1">
    <location>
        <begin position="6"/>
        <end position="215"/>
    </location>
</feature>
<name>A0A4R5VWI6_9BURK</name>
<dbReference type="EMBL" id="SMYL01000008">
    <property type="protein sequence ID" value="TDK63714.1"/>
    <property type="molecule type" value="Genomic_DNA"/>
</dbReference>
<evidence type="ECO:0000313" key="2">
    <source>
        <dbReference type="EMBL" id="TDK63714.1"/>
    </source>
</evidence>
<sequence length="314" mass="35253">MTNSKILVLGYGAVGQATTQLLHEQGYSVSVAQRSQPTNLPAGVGFLACNILDLASVKKCLQGFDQLIVAIGLEYKIKIWQQQWPTAMQNIVTATTELGMRVIFVDNLYMYGPQTEALREEMALTDYCGKPSVRAEITRIWQRAVEQNGLRFTALRAPDFFGPSVLLSHLGEVVFGSLAKGGTAQFFVPNNQPHDFAYVPDMARAVYELIKADDNKFGQVWHMPCAPTATINELVKLGARSLGVAPKLISIPLWALRLIGYFMPLAREIWEMRFQWDRPYYVNADKFRKTFTFEVTPFEVSIPATAVSFRTTER</sequence>
<comment type="caution">
    <text evidence="2">The sequence shown here is derived from an EMBL/GenBank/DDBJ whole genome shotgun (WGS) entry which is preliminary data.</text>
</comment>
<evidence type="ECO:0000259" key="1">
    <source>
        <dbReference type="Pfam" id="PF01370"/>
    </source>
</evidence>
<accession>A0A4R5VWI6</accession>
<dbReference type="InterPro" id="IPR036291">
    <property type="entry name" value="NAD(P)-bd_dom_sf"/>
</dbReference>
<protein>
    <submittedName>
        <fullName evidence="2">NAD-dependent epimerase/dehydratase family protein</fullName>
    </submittedName>
</protein>
<dbReference type="OrthoDB" id="112777at2"/>
<dbReference type="InterPro" id="IPR001509">
    <property type="entry name" value="Epimerase_deHydtase"/>
</dbReference>
<dbReference type="Proteomes" id="UP000294829">
    <property type="component" value="Unassembled WGS sequence"/>
</dbReference>